<dbReference type="RefSeq" id="WP_219052373.1">
    <property type="nucleotide sequence ID" value="NZ_JAHWDP010000003.1"/>
</dbReference>
<organism evidence="1 2">
    <name type="scientific">Halomarinibacterium sedimenti</name>
    <dbReference type="NCBI Taxonomy" id="2857106"/>
    <lineage>
        <taxon>Bacteria</taxon>
        <taxon>Pseudomonadati</taxon>
        <taxon>Bacteroidota</taxon>
        <taxon>Flavobacteriia</taxon>
        <taxon>Flavobacteriales</taxon>
        <taxon>Flavobacteriaceae</taxon>
        <taxon>Halomarinibacterium</taxon>
    </lineage>
</organism>
<comment type="caution">
    <text evidence="1">The sequence shown here is derived from an EMBL/GenBank/DDBJ whole genome shotgun (WGS) entry which is preliminary data.</text>
</comment>
<dbReference type="Proteomes" id="UP001138686">
    <property type="component" value="Unassembled WGS sequence"/>
</dbReference>
<protein>
    <submittedName>
        <fullName evidence="1">Ribonuclease Z</fullName>
    </submittedName>
</protein>
<accession>A0A9X1FNU0</accession>
<keyword evidence="2" id="KW-1185">Reference proteome</keyword>
<dbReference type="EMBL" id="JAHWDP010000003">
    <property type="protein sequence ID" value="MBW2937931.1"/>
    <property type="molecule type" value="Genomic_DNA"/>
</dbReference>
<reference evidence="1" key="1">
    <citation type="submission" date="2021-07" db="EMBL/GenBank/DDBJ databases">
        <title>Aureisphaera sp. CAU 1614 isolated from sea sediment.</title>
        <authorList>
            <person name="Kim W."/>
        </authorList>
    </citation>
    <scope>NUCLEOTIDE SEQUENCE</scope>
    <source>
        <strain evidence="1">CAU 1614</strain>
    </source>
</reference>
<evidence type="ECO:0000313" key="2">
    <source>
        <dbReference type="Proteomes" id="UP001138686"/>
    </source>
</evidence>
<gene>
    <name evidence="1" type="ORF">KXJ69_07430</name>
</gene>
<dbReference type="AlphaFoldDB" id="A0A9X1FNU0"/>
<evidence type="ECO:0000313" key="1">
    <source>
        <dbReference type="EMBL" id="MBW2937931.1"/>
    </source>
</evidence>
<proteinExistence type="predicted"/>
<name>A0A9X1FNU0_9FLAO</name>
<sequence>MKISEHNNYVVLADDRGGFSDFVPFLTTQVKTNFKGKNLVIDLLKYTHITLEELLELVVLSTKHRAAKNSFVIVNNSINPDDIPDEMIVVPTLQEAADIIEMEEIERDLGF</sequence>